<comment type="caution">
    <text evidence="4">The sequence shown here is derived from an EMBL/GenBank/DDBJ whole genome shotgun (WGS) entry which is preliminary data.</text>
</comment>
<dbReference type="EMBL" id="BAAANC010000003">
    <property type="protein sequence ID" value="GAA1545435.1"/>
    <property type="molecule type" value="Genomic_DNA"/>
</dbReference>
<evidence type="ECO:0000256" key="1">
    <source>
        <dbReference type="SAM" id="MobiDB-lite"/>
    </source>
</evidence>
<dbReference type="Proteomes" id="UP001500363">
    <property type="component" value="Unassembled WGS sequence"/>
</dbReference>
<evidence type="ECO:0000256" key="2">
    <source>
        <dbReference type="SAM" id="Phobius"/>
    </source>
</evidence>
<feature type="domain" description="Endonuclease/exonuclease/phosphatase" evidence="3">
    <location>
        <begin position="106"/>
        <end position="342"/>
    </location>
</feature>
<dbReference type="Pfam" id="PF03372">
    <property type="entry name" value="Exo_endo_phos"/>
    <property type="match status" value="1"/>
</dbReference>
<feature type="transmembrane region" description="Helical" evidence="2">
    <location>
        <begin position="12"/>
        <end position="31"/>
    </location>
</feature>
<keyword evidence="2" id="KW-0472">Membrane</keyword>
<feature type="region of interest" description="Disordered" evidence="1">
    <location>
        <begin position="189"/>
        <end position="209"/>
    </location>
</feature>
<keyword evidence="4" id="KW-0540">Nuclease</keyword>
<organism evidence="4 5">
    <name type="scientific">Kribbella lupini</name>
    <dbReference type="NCBI Taxonomy" id="291602"/>
    <lineage>
        <taxon>Bacteria</taxon>
        <taxon>Bacillati</taxon>
        <taxon>Actinomycetota</taxon>
        <taxon>Actinomycetes</taxon>
        <taxon>Propionibacteriales</taxon>
        <taxon>Kribbellaceae</taxon>
        <taxon>Kribbella</taxon>
    </lineage>
</organism>
<dbReference type="InterPro" id="IPR036691">
    <property type="entry name" value="Endo/exonu/phosph_ase_sf"/>
</dbReference>
<feature type="transmembrane region" description="Helical" evidence="2">
    <location>
        <begin position="43"/>
        <end position="62"/>
    </location>
</feature>
<keyword evidence="4" id="KW-0378">Hydrolase</keyword>
<keyword evidence="4" id="KW-0255">Endonuclease</keyword>
<keyword evidence="2" id="KW-1133">Transmembrane helix</keyword>
<dbReference type="GO" id="GO:0004519">
    <property type="term" value="F:endonuclease activity"/>
    <property type="evidence" value="ECO:0007669"/>
    <property type="project" value="UniProtKB-KW"/>
</dbReference>
<evidence type="ECO:0000313" key="4">
    <source>
        <dbReference type="EMBL" id="GAA1545435.1"/>
    </source>
</evidence>
<protein>
    <submittedName>
        <fullName evidence="4">Endonuclease/exonuclease/phosphatase family protein</fullName>
    </submittedName>
</protein>
<reference evidence="4 5" key="1">
    <citation type="journal article" date="2019" name="Int. J. Syst. Evol. Microbiol.">
        <title>The Global Catalogue of Microorganisms (GCM) 10K type strain sequencing project: providing services to taxonomists for standard genome sequencing and annotation.</title>
        <authorList>
            <consortium name="The Broad Institute Genomics Platform"/>
            <consortium name="The Broad Institute Genome Sequencing Center for Infectious Disease"/>
            <person name="Wu L."/>
            <person name="Ma J."/>
        </authorList>
    </citation>
    <scope>NUCLEOTIDE SEQUENCE [LARGE SCALE GENOMIC DNA]</scope>
    <source>
        <strain evidence="4 5">JCM 14303</strain>
    </source>
</reference>
<dbReference type="InterPro" id="IPR005135">
    <property type="entry name" value="Endo/exonuclease/phosphatase"/>
</dbReference>
<name>A0ABN2BQ96_9ACTN</name>
<feature type="transmembrane region" description="Helical" evidence="2">
    <location>
        <begin position="69"/>
        <end position="89"/>
    </location>
</feature>
<accession>A0ABN2BQ96</accession>
<keyword evidence="2" id="KW-0812">Transmembrane</keyword>
<gene>
    <name evidence="4" type="ORF">GCM10009741_56110</name>
</gene>
<evidence type="ECO:0000259" key="3">
    <source>
        <dbReference type="Pfam" id="PF03372"/>
    </source>
</evidence>
<keyword evidence="5" id="KW-1185">Reference proteome</keyword>
<dbReference type="Gene3D" id="3.60.10.10">
    <property type="entry name" value="Endonuclease/exonuclease/phosphatase"/>
    <property type="match status" value="1"/>
</dbReference>
<dbReference type="RefSeq" id="WP_344179462.1">
    <property type="nucleotide sequence ID" value="NZ_BAAANC010000003.1"/>
</dbReference>
<evidence type="ECO:0000313" key="5">
    <source>
        <dbReference type="Proteomes" id="UP001500363"/>
    </source>
</evidence>
<proteinExistence type="predicted"/>
<dbReference type="SUPFAM" id="SSF56219">
    <property type="entry name" value="DNase I-like"/>
    <property type="match status" value="1"/>
</dbReference>
<sequence length="355" mass="37776">MDNETAWRVRSVVLSTLFLLVVAVPLYPELFGLDEVTPFPQLVAFRPQLLAVVLLLALVMLVRRNWRLASALVVLLVLTGAVLTAPRAISDPNPPQPGSRALTVMVANVLGGGADPEQVGKLIRSQRPDLVSLPEAQVNVRERIQEELKGLGYNGYTVQANSAPESATSVLVSASLGKVEFTADTLDPGRVNASVGSTEPETGKPEPDKAGVVQQTTTRFGHIVVTGGTLGKLRLIAYHGYPPLPSEVTTWKQDLVVLRKWCSSGVPTVVAGDFNATTDHADFRDALGKDCRSVGPAVGEGLQGTWPADRPAFARTQIDHVVAGVGVEPSRFKTYELDGSDHRAVVATVAVAKAG</sequence>